<accession>X6PFU5</accession>
<evidence type="ECO:0000313" key="3">
    <source>
        <dbReference type="EMBL" id="ETO36567.1"/>
    </source>
</evidence>
<name>X6PFU5_RETFI</name>
<comment type="caution">
    <text evidence="3">The sequence shown here is derived from an EMBL/GenBank/DDBJ whole genome shotgun (WGS) entry which is preliminary data.</text>
</comment>
<gene>
    <name evidence="3" type="ORF">RFI_00495</name>
</gene>
<feature type="transmembrane region" description="Helical" evidence="2">
    <location>
        <begin position="390"/>
        <end position="407"/>
    </location>
</feature>
<feature type="compositionally biased region" description="Low complexity" evidence="1">
    <location>
        <begin position="180"/>
        <end position="195"/>
    </location>
</feature>
<dbReference type="AlphaFoldDB" id="X6PFU5"/>
<feature type="compositionally biased region" description="Basic residues" evidence="1">
    <location>
        <begin position="196"/>
        <end position="205"/>
    </location>
</feature>
<sequence>MYVYKKWYTQTLKQFGERGKNKTKHQFLFKCMFCFFFAKKKKKQQRFLRLIEWKGNESFEFIFCLFPVFCVFYYYVRRPKVVDHFKVLDELKLSSHSASFVLVLFVVLPFATTNDFIRKIINIWFGSLFFAVLSLSSTFWVLRNTKALRQHSKLKAIIMRQPTDIGRTFSNVTDDDGGDQVQSKTQAQTQSQTQSQKKRYKNRDKHSKEQTITETNPDSNLTLEQIIASKQGFHLFMQHLNFEFSMHFFFKDIKKKVSEHVAYVFFFGGKKENLLSVTEMVQFQHAIVYNPKYSMLEKLKLLTEKYIVIGSELELNISSRLRQKIVAFVQVTNEQLKNDDALRQDALYLLDPVVDEIVSVMMDSYWRLLSLSLLFLYFYFYFFFLLSDCFPLLLSSSFFFYVTRVSSCRFRKTKAFQGLHELIGNKTA</sequence>
<proteinExistence type="predicted"/>
<dbReference type="SUPFAM" id="SSF48097">
    <property type="entry name" value="Regulator of G-protein signaling, RGS"/>
    <property type="match status" value="1"/>
</dbReference>
<feature type="transmembrane region" description="Helical" evidence="2">
    <location>
        <begin position="97"/>
        <end position="117"/>
    </location>
</feature>
<dbReference type="InterPro" id="IPR036305">
    <property type="entry name" value="RGS_sf"/>
</dbReference>
<evidence type="ECO:0008006" key="5">
    <source>
        <dbReference type="Google" id="ProtNLM"/>
    </source>
</evidence>
<reference evidence="3 4" key="1">
    <citation type="journal article" date="2013" name="Curr. Biol.">
        <title>The Genome of the Foraminiferan Reticulomyxa filosa.</title>
        <authorList>
            <person name="Glockner G."/>
            <person name="Hulsmann N."/>
            <person name="Schleicher M."/>
            <person name="Noegel A.A."/>
            <person name="Eichinger L."/>
            <person name="Gallinger C."/>
            <person name="Pawlowski J."/>
            <person name="Sierra R."/>
            <person name="Euteneuer U."/>
            <person name="Pillet L."/>
            <person name="Moustafa A."/>
            <person name="Platzer M."/>
            <person name="Groth M."/>
            <person name="Szafranski K."/>
            <person name="Schliwa M."/>
        </authorList>
    </citation>
    <scope>NUCLEOTIDE SEQUENCE [LARGE SCALE GENOMIC DNA]</scope>
</reference>
<keyword evidence="4" id="KW-1185">Reference proteome</keyword>
<evidence type="ECO:0000256" key="2">
    <source>
        <dbReference type="SAM" id="Phobius"/>
    </source>
</evidence>
<feature type="transmembrane region" description="Helical" evidence="2">
    <location>
        <begin position="123"/>
        <end position="142"/>
    </location>
</feature>
<evidence type="ECO:0000256" key="1">
    <source>
        <dbReference type="SAM" id="MobiDB-lite"/>
    </source>
</evidence>
<dbReference type="EMBL" id="ASPP01000529">
    <property type="protein sequence ID" value="ETO36567.1"/>
    <property type="molecule type" value="Genomic_DNA"/>
</dbReference>
<keyword evidence="2" id="KW-0812">Transmembrane</keyword>
<dbReference type="InterPro" id="IPR044926">
    <property type="entry name" value="RGS_subdomain_2"/>
</dbReference>
<feature type="region of interest" description="Disordered" evidence="1">
    <location>
        <begin position="175"/>
        <end position="215"/>
    </location>
</feature>
<keyword evidence="2" id="KW-0472">Membrane</keyword>
<evidence type="ECO:0000313" key="4">
    <source>
        <dbReference type="Proteomes" id="UP000023152"/>
    </source>
</evidence>
<protein>
    <recommendedName>
        <fullName evidence="5">RGS domain-containing protein</fullName>
    </recommendedName>
</protein>
<dbReference type="Gene3D" id="1.10.167.10">
    <property type="entry name" value="Regulator of G-protein Signalling 4, domain 2"/>
    <property type="match status" value="1"/>
</dbReference>
<dbReference type="Proteomes" id="UP000023152">
    <property type="component" value="Unassembled WGS sequence"/>
</dbReference>
<feature type="transmembrane region" description="Helical" evidence="2">
    <location>
        <begin position="58"/>
        <end position="76"/>
    </location>
</feature>
<keyword evidence="2" id="KW-1133">Transmembrane helix</keyword>
<organism evidence="3 4">
    <name type="scientific">Reticulomyxa filosa</name>
    <dbReference type="NCBI Taxonomy" id="46433"/>
    <lineage>
        <taxon>Eukaryota</taxon>
        <taxon>Sar</taxon>
        <taxon>Rhizaria</taxon>
        <taxon>Retaria</taxon>
        <taxon>Foraminifera</taxon>
        <taxon>Monothalamids</taxon>
        <taxon>Reticulomyxidae</taxon>
        <taxon>Reticulomyxa</taxon>
    </lineage>
</organism>